<evidence type="ECO:0000256" key="3">
    <source>
        <dbReference type="ARBA" id="ARBA00022630"/>
    </source>
</evidence>
<accession>A0A0F7RW37</accession>
<keyword evidence="3" id="KW-0285">Flavoprotein</keyword>
<dbReference type="PROSITE" id="PS51387">
    <property type="entry name" value="FAD_PCMH"/>
    <property type="match status" value="1"/>
</dbReference>
<dbReference type="Gene3D" id="3.40.462.20">
    <property type="match status" value="1"/>
</dbReference>
<dbReference type="InterPro" id="IPR006093">
    <property type="entry name" value="Oxy_OxRdtase_FAD_BS"/>
</dbReference>
<evidence type="ECO:0000313" key="7">
    <source>
        <dbReference type="EMBL" id="CDR99533.1"/>
    </source>
</evidence>
<evidence type="ECO:0000256" key="4">
    <source>
        <dbReference type="ARBA" id="ARBA00022827"/>
    </source>
</evidence>
<dbReference type="STRING" id="49012.A0A0F7RW37"/>
<sequence>HPDHALTPRSDNTTSTLQTCLSQSGGYERSYPTSSTYPTLSSYNPIFTYKPLVIAVPSTVDEISSIIKCVAAENGKQKLTPRSGGHSYKAYSLGGHDGSVVVDLRLLDDVTVDEIAKTATVGAGVRLAILNYTYSYKTNVDCAKAIVALQNMTLSTDAATGFEPGFGSELLIAGESAGDFDGNACQLSGQHIDTTQPDHDQLIHRFHTLANITPASSTFTPFTTWIHSLQNIMGNLSITSQINSDHEQFYAKSLVQPPIVTYTYDSALALVDKLNSYAGL</sequence>
<comment type="cofactor">
    <cofactor evidence="1">
        <name>FAD</name>
        <dbReference type="ChEBI" id="CHEBI:57692"/>
    </cofactor>
</comment>
<dbReference type="GO" id="GO:0016491">
    <property type="term" value="F:oxidoreductase activity"/>
    <property type="evidence" value="ECO:0007669"/>
    <property type="project" value="UniProtKB-KW"/>
</dbReference>
<reference evidence="8" key="1">
    <citation type="submission" date="2014-06" db="EMBL/GenBank/DDBJ databases">
        <authorList>
            <person name="Berkman P.J."/>
        </authorList>
    </citation>
    <scope>NUCLEOTIDE SEQUENCE [LARGE SCALE GENOMIC DNA]</scope>
</reference>
<evidence type="ECO:0000256" key="1">
    <source>
        <dbReference type="ARBA" id="ARBA00001974"/>
    </source>
</evidence>
<organism evidence="7 8">
    <name type="scientific">Sporisorium scitamineum</name>
    <dbReference type="NCBI Taxonomy" id="49012"/>
    <lineage>
        <taxon>Eukaryota</taxon>
        <taxon>Fungi</taxon>
        <taxon>Dikarya</taxon>
        <taxon>Basidiomycota</taxon>
        <taxon>Ustilaginomycotina</taxon>
        <taxon>Ustilaginomycetes</taxon>
        <taxon>Ustilaginales</taxon>
        <taxon>Ustilaginaceae</taxon>
        <taxon>Sporisorium</taxon>
    </lineage>
</organism>
<comment type="similarity">
    <text evidence="2">Belongs to the oxygen-dependent FAD-linked oxidoreductase family.</text>
</comment>
<proteinExistence type="inferred from homology"/>
<feature type="non-terminal residue" evidence="7">
    <location>
        <position position="280"/>
    </location>
</feature>
<dbReference type="InterPro" id="IPR050416">
    <property type="entry name" value="FAD-linked_Oxidoreductase"/>
</dbReference>
<evidence type="ECO:0000313" key="8">
    <source>
        <dbReference type="Proteomes" id="UP000242770"/>
    </source>
</evidence>
<dbReference type="Pfam" id="PF01565">
    <property type="entry name" value="FAD_binding_4"/>
    <property type="match status" value="1"/>
</dbReference>
<dbReference type="InterPro" id="IPR036318">
    <property type="entry name" value="FAD-bd_PCMH-like_sf"/>
</dbReference>
<dbReference type="InterPro" id="IPR016166">
    <property type="entry name" value="FAD-bd_PCMH"/>
</dbReference>
<dbReference type="EMBL" id="CCFA01001213">
    <property type="protein sequence ID" value="CDR99533.1"/>
    <property type="molecule type" value="Genomic_DNA"/>
</dbReference>
<keyword evidence="4" id="KW-0274">FAD</keyword>
<evidence type="ECO:0000256" key="5">
    <source>
        <dbReference type="ARBA" id="ARBA00023002"/>
    </source>
</evidence>
<dbReference type="GO" id="GO:0071949">
    <property type="term" value="F:FAD binding"/>
    <property type="evidence" value="ECO:0007669"/>
    <property type="project" value="InterPro"/>
</dbReference>
<dbReference type="InterPro" id="IPR006094">
    <property type="entry name" value="Oxid_FAD_bind_N"/>
</dbReference>
<name>A0A0F7RW37_9BASI</name>
<protein>
    <recommendedName>
        <fullName evidence="6">FAD-binding PCMH-type domain-containing protein</fullName>
    </recommendedName>
</protein>
<dbReference type="Proteomes" id="UP000242770">
    <property type="component" value="Unassembled WGS sequence"/>
</dbReference>
<gene>
    <name evidence="7" type="primary">SSCI23230.1</name>
</gene>
<dbReference type="SUPFAM" id="SSF56176">
    <property type="entry name" value="FAD-binding/transporter-associated domain-like"/>
    <property type="match status" value="1"/>
</dbReference>
<dbReference type="PROSITE" id="PS00862">
    <property type="entry name" value="OX2_COVAL_FAD"/>
    <property type="match status" value="1"/>
</dbReference>
<feature type="non-terminal residue" evidence="7">
    <location>
        <position position="1"/>
    </location>
</feature>
<keyword evidence="5" id="KW-0560">Oxidoreductase</keyword>
<evidence type="ECO:0000259" key="6">
    <source>
        <dbReference type="PROSITE" id="PS51387"/>
    </source>
</evidence>
<dbReference type="Gene3D" id="3.30.465.10">
    <property type="match status" value="1"/>
</dbReference>
<dbReference type="AlphaFoldDB" id="A0A0F7RW37"/>
<keyword evidence="8" id="KW-1185">Reference proteome</keyword>
<dbReference type="PANTHER" id="PTHR42973:SF39">
    <property type="entry name" value="FAD-BINDING PCMH-TYPE DOMAIN-CONTAINING PROTEIN"/>
    <property type="match status" value="1"/>
</dbReference>
<dbReference type="InterPro" id="IPR016169">
    <property type="entry name" value="FAD-bd_PCMH_sub2"/>
</dbReference>
<feature type="domain" description="FAD-binding PCMH-type" evidence="6">
    <location>
        <begin position="47"/>
        <end position="222"/>
    </location>
</feature>
<evidence type="ECO:0000256" key="2">
    <source>
        <dbReference type="ARBA" id="ARBA00005466"/>
    </source>
</evidence>
<dbReference type="PANTHER" id="PTHR42973">
    <property type="entry name" value="BINDING OXIDOREDUCTASE, PUTATIVE (AFU_ORTHOLOGUE AFUA_1G17690)-RELATED"/>
    <property type="match status" value="1"/>
</dbReference>